<name>A0A836BNM2_9CHLO</name>
<comment type="subcellular location">
    <subcellularLocation>
        <location evidence="1">Golgi apparatus membrane</location>
        <topology evidence="1">Single-pass type II membrane protein</topology>
    </subcellularLocation>
</comment>
<dbReference type="InterPro" id="IPR004263">
    <property type="entry name" value="Exostosin"/>
</dbReference>
<comment type="caution">
    <text evidence="5">The sequence shown here is derived from an EMBL/GenBank/DDBJ whole genome shotgun (WGS) entry which is preliminary data.</text>
</comment>
<dbReference type="PANTHER" id="PTHR11062:SF376">
    <property type="entry name" value="EXOSTOSIN FAMILY PROTEIN"/>
    <property type="match status" value="1"/>
</dbReference>
<evidence type="ECO:0000313" key="6">
    <source>
        <dbReference type="Proteomes" id="UP000612055"/>
    </source>
</evidence>
<dbReference type="Proteomes" id="UP000612055">
    <property type="component" value="Unassembled WGS sequence"/>
</dbReference>
<dbReference type="Pfam" id="PF03016">
    <property type="entry name" value="Exostosin_GT47"/>
    <property type="match status" value="1"/>
</dbReference>
<comment type="similarity">
    <text evidence="2">Belongs to the glycosyltransferase 47 family.</text>
</comment>
<gene>
    <name evidence="5" type="ORF">HYH03_018108</name>
</gene>
<dbReference type="InterPro" id="IPR040911">
    <property type="entry name" value="Exostosin_GT47"/>
</dbReference>
<sequence length="450" mass="51232">MEVLAGSGYRKNKRGPLIYIYEVPPEYHVKRDIHKVDRPPLQLAVLERLLTAGHRTADPDEADFFYIPGSARDLKKSFLLQPLLSYVANMWPYWNQTGGGRRHIMPAEGDVGTCELPLKVRLFTENVTWLEFWGMYDFHPHWTQIFHNRIPCMVPGRDIVVPFMAMSSHDRFVIETPLHPRNKKHNRTNTFFFAGGVCGSGNKRALPPHCTFYKQVRYSGGVRQAVYLHFHNRTGWRVRPGTDDYARDYASSTFCLAAAGGGWGKRGIVAAMYGCIPVAATDMLYEAFEPELDWSRFGVRIAQKDIPKLADVIEGFTPEQVSDMQAKTACAAQHLHWSTNLGGIMGETGEFDAFNTIMAILRMRKKRPDLKPGQYYAEDEEFRNFVDCKPFNPAVKHKPLCSMFVSPLMMFYDDICPKQLYRHFLRRRMGPVGGAVCVGAKDTASCPIFD</sequence>
<dbReference type="OrthoDB" id="1924787at2759"/>
<evidence type="ECO:0000259" key="4">
    <source>
        <dbReference type="Pfam" id="PF03016"/>
    </source>
</evidence>
<evidence type="ECO:0000313" key="5">
    <source>
        <dbReference type="EMBL" id="KAG2482982.1"/>
    </source>
</evidence>
<organism evidence="5 6">
    <name type="scientific">Edaphochlamys debaryana</name>
    <dbReference type="NCBI Taxonomy" id="47281"/>
    <lineage>
        <taxon>Eukaryota</taxon>
        <taxon>Viridiplantae</taxon>
        <taxon>Chlorophyta</taxon>
        <taxon>core chlorophytes</taxon>
        <taxon>Chlorophyceae</taxon>
        <taxon>CS clade</taxon>
        <taxon>Chlamydomonadales</taxon>
        <taxon>Chlamydomonadales incertae sedis</taxon>
        <taxon>Edaphochlamys</taxon>
    </lineage>
</organism>
<dbReference type="GO" id="GO:0016757">
    <property type="term" value="F:glycosyltransferase activity"/>
    <property type="evidence" value="ECO:0007669"/>
    <property type="project" value="InterPro"/>
</dbReference>
<protein>
    <recommendedName>
        <fullName evidence="4">Exostosin GT47 domain-containing protein</fullName>
    </recommendedName>
</protein>
<dbReference type="GO" id="GO:0000139">
    <property type="term" value="C:Golgi membrane"/>
    <property type="evidence" value="ECO:0007669"/>
    <property type="project" value="UniProtKB-SubCell"/>
</dbReference>
<proteinExistence type="inferred from homology"/>
<keyword evidence="6" id="KW-1185">Reference proteome</keyword>
<evidence type="ECO:0000256" key="1">
    <source>
        <dbReference type="ARBA" id="ARBA00004323"/>
    </source>
</evidence>
<feature type="domain" description="Exostosin GT47" evidence="4">
    <location>
        <begin position="14"/>
        <end position="313"/>
    </location>
</feature>
<dbReference type="PANTHER" id="PTHR11062">
    <property type="entry name" value="EXOSTOSIN HEPARAN SULFATE GLYCOSYLTRANSFERASE -RELATED"/>
    <property type="match status" value="1"/>
</dbReference>
<evidence type="ECO:0000256" key="3">
    <source>
        <dbReference type="ARBA" id="ARBA00023034"/>
    </source>
</evidence>
<dbReference type="AlphaFoldDB" id="A0A836BNM2"/>
<keyword evidence="3" id="KW-0333">Golgi apparatus</keyword>
<accession>A0A836BNM2</accession>
<dbReference type="EMBL" id="JAEHOE010000194">
    <property type="protein sequence ID" value="KAG2482982.1"/>
    <property type="molecule type" value="Genomic_DNA"/>
</dbReference>
<evidence type="ECO:0000256" key="2">
    <source>
        <dbReference type="ARBA" id="ARBA00010271"/>
    </source>
</evidence>
<reference evidence="5" key="1">
    <citation type="journal article" date="2020" name="bioRxiv">
        <title>Comparative genomics of Chlamydomonas.</title>
        <authorList>
            <person name="Craig R.J."/>
            <person name="Hasan A.R."/>
            <person name="Ness R.W."/>
            <person name="Keightley P.D."/>
        </authorList>
    </citation>
    <scope>NUCLEOTIDE SEQUENCE</scope>
    <source>
        <strain evidence="5">CCAP 11/70</strain>
    </source>
</reference>